<evidence type="ECO:0000313" key="7">
    <source>
        <dbReference type="Proteomes" id="UP000197535"/>
    </source>
</evidence>
<proteinExistence type="predicted"/>
<keyword evidence="7" id="KW-1185">Reference proteome</keyword>
<name>A0A254TID9_9BURK</name>
<dbReference type="InterPro" id="IPR012226">
    <property type="entry name" value="Diguanyl_cyclase/Pdiesterase"/>
</dbReference>
<gene>
    <name evidence="6" type="ORF">AYR66_25525</name>
</gene>
<feature type="domain" description="EAL" evidence="4">
    <location>
        <begin position="440"/>
        <end position="694"/>
    </location>
</feature>
<dbReference type="GO" id="GO:0071111">
    <property type="term" value="F:cyclic-guanylate-specific phosphodiesterase activity"/>
    <property type="evidence" value="ECO:0007669"/>
    <property type="project" value="UniProtKB-EC"/>
</dbReference>
<dbReference type="AlphaFoldDB" id="A0A254TID9"/>
<dbReference type="PANTHER" id="PTHR44757:SF2">
    <property type="entry name" value="BIOFILM ARCHITECTURE MAINTENANCE PROTEIN MBAA"/>
    <property type="match status" value="1"/>
</dbReference>
<dbReference type="Pfam" id="PF13426">
    <property type="entry name" value="PAS_9"/>
    <property type="match status" value="2"/>
</dbReference>
<feature type="domain" description="PAS" evidence="2">
    <location>
        <begin position="20"/>
        <end position="70"/>
    </location>
</feature>
<dbReference type="PROSITE" id="PS50887">
    <property type="entry name" value="GGDEF"/>
    <property type="match status" value="1"/>
</dbReference>
<dbReference type="RefSeq" id="WP_088709181.1">
    <property type="nucleotide sequence ID" value="NZ_LSTO01000001.1"/>
</dbReference>
<comment type="catalytic activity">
    <reaction evidence="1">
        <text>3',3'-c-di-GMP + H2O = 5'-phosphoguanylyl(3'-&gt;5')guanosine + H(+)</text>
        <dbReference type="Rhea" id="RHEA:24902"/>
        <dbReference type="ChEBI" id="CHEBI:15377"/>
        <dbReference type="ChEBI" id="CHEBI:15378"/>
        <dbReference type="ChEBI" id="CHEBI:58754"/>
        <dbReference type="ChEBI" id="CHEBI:58805"/>
        <dbReference type="EC" id="3.1.4.52"/>
    </reaction>
    <physiologicalReaction direction="left-to-right" evidence="1">
        <dbReference type="Rhea" id="RHEA:24903"/>
    </physiologicalReaction>
</comment>
<dbReference type="Gene3D" id="3.20.20.450">
    <property type="entry name" value="EAL domain"/>
    <property type="match status" value="1"/>
</dbReference>
<dbReference type="InterPro" id="IPR000700">
    <property type="entry name" value="PAS-assoc_C"/>
</dbReference>
<accession>A0A254TID9</accession>
<dbReference type="CDD" id="cd01949">
    <property type="entry name" value="GGDEF"/>
    <property type="match status" value="1"/>
</dbReference>
<dbReference type="InterPro" id="IPR001610">
    <property type="entry name" value="PAC"/>
</dbReference>
<feature type="domain" description="GGDEF" evidence="5">
    <location>
        <begin position="298"/>
        <end position="431"/>
    </location>
</feature>
<dbReference type="InterPro" id="IPR052155">
    <property type="entry name" value="Biofilm_reg_signaling"/>
</dbReference>
<dbReference type="FunFam" id="3.30.70.270:FF:000001">
    <property type="entry name" value="Diguanylate cyclase domain protein"/>
    <property type="match status" value="1"/>
</dbReference>
<dbReference type="SUPFAM" id="SSF55073">
    <property type="entry name" value="Nucleotide cyclase"/>
    <property type="match status" value="1"/>
</dbReference>
<dbReference type="InterPro" id="IPR043128">
    <property type="entry name" value="Rev_trsase/Diguanyl_cyclase"/>
</dbReference>
<evidence type="ECO:0000313" key="6">
    <source>
        <dbReference type="EMBL" id="OWW22354.1"/>
    </source>
</evidence>
<dbReference type="GO" id="GO:0071732">
    <property type="term" value="P:cellular response to nitric oxide"/>
    <property type="evidence" value="ECO:0007669"/>
    <property type="project" value="UniProtKB-ARBA"/>
</dbReference>
<dbReference type="PIRSF" id="PIRSF005925">
    <property type="entry name" value="Dos"/>
    <property type="match status" value="1"/>
</dbReference>
<protein>
    <recommendedName>
        <fullName evidence="8">Diguanylate cyclase</fullName>
    </recommendedName>
</protein>
<dbReference type="SMART" id="SM00052">
    <property type="entry name" value="EAL"/>
    <property type="match status" value="1"/>
</dbReference>
<evidence type="ECO:0000259" key="5">
    <source>
        <dbReference type="PROSITE" id="PS50887"/>
    </source>
</evidence>
<dbReference type="InterPro" id="IPR000160">
    <property type="entry name" value="GGDEF_dom"/>
</dbReference>
<dbReference type="OrthoDB" id="9813903at2"/>
<dbReference type="PROSITE" id="PS50883">
    <property type="entry name" value="EAL"/>
    <property type="match status" value="1"/>
</dbReference>
<dbReference type="Gene3D" id="3.30.450.20">
    <property type="entry name" value="PAS domain"/>
    <property type="match status" value="2"/>
</dbReference>
<dbReference type="SUPFAM" id="SSF141868">
    <property type="entry name" value="EAL domain-like"/>
    <property type="match status" value="1"/>
</dbReference>
<dbReference type="Pfam" id="PF00990">
    <property type="entry name" value="GGDEF"/>
    <property type="match status" value="1"/>
</dbReference>
<evidence type="ECO:0008006" key="8">
    <source>
        <dbReference type="Google" id="ProtNLM"/>
    </source>
</evidence>
<dbReference type="InterPro" id="IPR000014">
    <property type="entry name" value="PAS"/>
</dbReference>
<dbReference type="NCBIfam" id="TIGR00229">
    <property type="entry name" value="sensory_box"/>
    <property type="match status" value="2"/>
</dbReference>
<dbReference type="EMBL" id="LSTO01000001">
    <property type="protein sequence ID" value="OWW22354.1"/>
    <property type="molecule type" value="Genomic_DNA"/>
</dbReference>
<evidence type="ECO:0000259" key="2">
    <source>
        <dbReference type="PROSITE" id="PS50112"/>
    </source>
</evidence>
<dbReference type="PANTHER" id="PTHR44757">
    <property type="entry name" value="DIGUANYLATE CYCLASE DGCP"/>
    <property type="match status" value="1"/>
</dbReference>
<dbReference type="InterPro" id="IPR001633">
    <property type="entry name" value="EAL_dom"/>
</dbReference>
<dbReference type="SUPFAM" id="SSF55785">
    <property type="entry name" value="PYP-like sensor domain (PAS domain)"/>
    <property type="match status" value="2"/>
</dbReference>
<dbReference type="SMART" id="SM00086">
    <property type="entry name" value="PAC"/>
    <property type="match status" value="2"/>
</dbReference>
<dbReference type="PROSITE" id="PS50113">
    <property type="entry name" value="PAC"/>
    <property type="match status" value="2"/>
</dbReference>
<dbReference type="FunFam" id="3.20.20.450:FF:000001">
    <property type="entry name" value="Cyclic di-GMP phosphodiesterase yahA"/>
    <property type="match status" value="1"/>
</dbReference>
<evidence type="ECO:0000259" key="4">
    <source>
        <dbReference type="PROSITE" id="PS50883"/>
    </source>
</evidence>
<dbReference type="Gene3D" id="3.30.70.270">
    <property type="match status" value="1"/>
</dbReference>
<feature type="domain" description="PAC" evidence="3">
    <location>
        <begin position="212"/>
        <end position="266"/>
    </location>
</feature>
<dbReference type="Proteomes" id="UP000197535">
    <property type="component" value="Unassembled WGS sequence"/>
</dbReference>
<sequence length="704" mass="78882">MDGQIVSRRRGKNPALPFLLQRAMEACANAVVVCRATAPDYAVEYANPAFERMTGYACEELVGKSLRILHRGEADQEGLTEIRAILRERREGQVTLRNQRKDGSVFWSDLHISPVRDAKGSVTHFVGTKCDVTETLRSLRLRERAIEASVNAIIVCSAQGRGFPVEYVNPAFERMTGYAPGEVMGKSLRLLHGNDVEQEGLTEIRAILSEQREGHATLRNYRRDGSMFWSDLHIAPVRNEKGVVTHFVAAKYDVTETRAYQQELEYQANHDALTGLPNRTLLHDRLLCAIARARRADTGFSVAFIDLDRFKLVNDTMGHTAGDLLLKQVATRLQSLLRHTDTLARLGGDEFILIVEHQEGGVPNTRVVQRMMDEVARPLHVHGQTFFITASIGIANFPDDGEDPEALIMHADTAMYRAKETGRNNFQFYERGLNQRAMDRLQLEMELRVALEHGQFSLHYQPQVCLTEGRVTGMEALLRWNHPDLGAVAPARFIDLAEETGLIVPIGYWALRSACLQNKRWQDAGLPKFHVAVNVSARQFADKNLAQCITSILQETGLEPRYLELELTESLVMDNVDHTVNVLSALKDIGVRVSIDDFGTGYSSLSYLKRFPIDMLKIDRSFVRDILHDPDDAAIVRAIISLAHSLRMGVIAEGVEDARQLDYLRKNRCNQIQGYYISRPVPADDIDAFLRAGNAVAMAAVLAA</sequence>
<dbReference type="InterPro" id="IPR029787">
    <property type="entry name" value="Nucleotide_cyclase"/>
</dbReference>
<dbReference type="SMART" id="SM00091">
    <property type="entry name" value="PAS"/>
    <property type="match status" value="2"/>
</dbReference>
<feature type="domain" description="PAC" evidence="3">
    <location>
        <begin position="90"/>
        <end position="144"/>
    </location>
</feature>
<dbReference type="Pfam" id="PF00563">
    <property type="entry name" value="EAL"/>
    <property type="match status" value="1"/>
</dbReference>
<feature type="domain" description="PAS" evidence="2">
    <location>
        <begin position="138"/>
        <end position="211"/>
    </location>
</feature>
<dbReference type="CDD" id="cd01948">
    <property type="entry name" value="EAL"/>
    <property type="match status" value="1"/>
</dbReference>
<dbReference type="CDD" id="cd00130">
    <property type="entry name" value="PAS"/>
    <property type="match status" value="2"/>
</dbReference>
<dbReference type="NCBIfam" id="TIGR00254">
    <property type="entry name" value="GGDEF"/>
    <property type="match status" value="1"/>
</dbReference>
<dbReference type="SMART" id="SM00267">
    <property type="entry name" value="GGDEF"/>
    <property type="match status" value="1"/>
</dbReference>
<dbReference type="PROSITE" id="PS50112">
    <property type="entry name" value="PAS"/>
    <property type="match status" value="2"/>
</dbReference>
<evidence type="ECO:0000256" key="1">
    <source>
        <dbReference type="ARBA" id="ARBA00051114"/>
    </source>
</evidence>
<evidence type="ECO:0000259" key="3">
    <source>
        <dbReference type="PROSITE" id="PS50113"/>
    </source>
</evidence>
<reference evidence="6 7" key="1">
    <citation type="submission" date="2016-02" db="EMBL/GenBank/DDBJ databases">
        <authorList>
            <person name="Wen L."/>
            <person name="He K."/>
            <person name="Yang H."/>
        </authorList>
    </citation>
    <scope>NUCLEOTIDE SEQUENCE [LARGE SCALE GENOMIC DNA]</scope>
    <source>
        <strain evidence="6 7">TSA40</strain>
    </source>
</reference>
<comment type="caution">
    <text evidence="6">The sequence shown here is derived from an EMBL/GenBank/DDBJ whole genome shotgun (WGS) entry which is preliminary data.</text>
</comment>
<dbReference type="InterPro" id="IPR035965">
    <property type="entry name" value="PAS-like_dom_sf"/>
</dbReference>
<organism evidence="6 7">
    <name type="scientific">Noviherbaspirillum denitrificans</name>
    <dbReference type="NCBI Taxonomy" id="1968433"/>
    <lineage>
        <taxon>Bacteria</taxon>
        <taxon>Pseudomonadati</taxon>
        <taxon>Pseudomonadota</taxon>
        <taxon>Betaproteobacteria</taxon>
        <taxon>Burkholderiales</taxon>
        <taxon>Oxalobacteraceae</taxon>
        <taxon>Noviherbaspirillum</taxon>
    </lineage>
</organism>
<dbReference type="InterPro" id="IPR035919">
    <property type="entry name" value="EAL_sf"/>
</dbReference>